<gene>
    <name evidence="1" type="ORF">AVDCRST_MAG35-1383</name>
</gene>
<evidence type="ECO:0008006" key="2">
    <source>
        <dbReference type="Google" id="ProtNLM"/>
    </source>
</evidence>
<proteinExistence type="predicted"/>
<protein>
    <recommendedName>
        <fullName evidence="2">Efflux ABC transporter, ATP-binding protein</fullName>
    </recommendedName>
</protein>
<organism evidence="1">
    <name type="scientific">uncultured Quadrisphaera sp</name>
    <dbReference type="NCBI Taxonomy" id="904978"/>
    <lineage>
        <taxon>Bacteria</taxon>
        <taxon>Bacillati</taxon>
        <taxon>Actinomycetota</taxon>
        <taxon>Actinomycetes</taxon>
        <taxon>Kineosporiales</taxon>
        <taxon>Kineosporiaceae</taxon>
        <taxon>Quadrisphaera</taxon>
        <taxon>environmental samples</taxon>
    </lineage>
</organism>
<dbReference type="EMBL" id="CADCUY010000285">
    <property type="protein sequence ID" value="CAA9410105.1"/>
    <property type="molecule type" value="Genomic_DNA"/>
</dbReference>
<feature type="non-terminal residue" evidence="1">
    <location>
        <position position="1"/>
    </location>
</feature>
<evidence type="ECO:0000313" key="1">
    <source>
        <dbReference type="EMBL" id="CAA9410105.1"/>
    </source>
</evidence>
<accession>A0A6J4PBN8</accession>
<dbReference type="AlphaFoldDB" id="A0A6J4PBN8"/>
<sequence>RAGLASVRTEADGARAELRAAGSAVSGPEADGERVLAALVAAGAGVRQFVLERATLEDLFVGLTGEGFDVRA</sequence>
<name>A0A6J4PBN8_9ACTN</name>
<reference evidence="1" key="1">
    <citation type="submission" date="2020-02" db="EMBL/GenBank/DDBJ databases">
        <authorList>
            <person name="Meier V. D."/>
        </authorList>
    </citation>
    <scope>NUCLEOTIDE SEQUENCE</scope>
    <source>
        <strain evidence="1">AVDCRST_MAG35</strain>
    </source>
</reference>